<dbReference type="Pfam" id="PF00105">
    <property type="entry name" value="zf-C4"/>
    <property type="match status" value="1"/>
</dbReference>
<evidence type="ECO:0000256" key="4">
    <source>
        <dbReference type="ARBA" id="ARBA00022771"/>
    </source>
</evidence>
<dbReference type="AlphaFoldDB" id="G0N361"/>
<evidence type="ECO:0000313" key="14">
    <source>
        <dbReference type="Proteomes" id="UP000008068"/>
    </source>
</evidence>
<dbReference type="Proteomes" id="UP000008068">
    <property type="component" value="Unassembled WGS sequence"/>
</dbReference>
<dbReference type="GO" id="GO:0000978">
    <property type="term" value="F:RNA polymerase II cis-regulatory region sequence-specific DNA binding"/>
    <property type="evidence" value="ECO:0007669"/>
    <property type="project" value="InterPro"/>
</dbReference>
<dbReference type="PROSITE" id="PS51030">
    <property type="entry name" value="NUCLEAR_REC_DBD_2"/>
    <property type="match status" value="1"/>
</dbReference>
<keyword evidence="5" id="KW-0862">Zinc</keyword>
<dbReference type="SMART" id="SM00430">
    <property type="entry name" value="HOLI"/>
    <property type="match status" value="1"/>
</dbReference>
<dbReference type="OrthoDB" id="10018779at2759"/>
<accession>G0N361</accession>
<gene>
    <name evidence="13" type="ORF">CAEBREN_10512</name>
</gene>
<dbReference type="Pfam" id="PF00104">
    <property type="entry name" value="Hormone_recep"/>
    <property type="match status" value="1"/>
</dbReference>
<evidence type="ECO:0000256" key="6">
    <source>
        <dbReference type="ARBA" id="ARBA00023015"/>
    </source>
</evidence>
<dbReference type="Gene3D" id="3.30.50.10">
    <property type="entry name" value="Erythroid Transcription Factor GATA-1, subunit A"/>
    <property type="match status" value="1"/>
</dbReference>
<dbReference type="SUPFAM" id="SSF48508">
    <property type="entry name" value="Nuclear receptor ligand-binding domain"/>
    <property type="match status" value="1"/>
</dbReference>
<dbReference type="PANTHER" id="PTHR45680:SF31">
    <property type="entry name" value="NR LBD DOMAIN-CONTAINING PROTEIN-RELATED"/>
    <property type="match status" value="1"/>
</dbReference>
<keyword evidence="8" id="KW-0804">Transcription</keyword>
<keyword evidence="10" id="KW-0539">Nucleus</keyword>
<protein>
    <submittedName>
        <fullName evidence="13">Uncharacterized protein</fullName>
    </submittedName>
</protein>
<dbReference type="GO" id="GO:0003700">
    <property type="term" value="F:DNA-binding transcription factor activity"/>
    <property type="evidence" value="ECO:0007669"/>
    <property type="project" value="InterPro"/>
</dbReference>
<comment type="subcellular location">
    <subcellularLocation>
        <location evidence="1">Nucleus</location>
    </subcellularLocation>
</comment>
<dbReference type="eggNOG" id="KOG3575">
    <property type="taxonomic scope" value="Eukaryota"/>
</dbReference>
<reference evidence="14" key="1">
    <citation type="submission" date="2011-07" db="EMBL/GenBank/DDBJ databases">
        <authorList>
            <consortium name="Caenorhabditis brenneri Sequencing and Analysis Consortium"/>
            <person name="Wilson R.K."/>
        </authorList>
    </citation>
    <scope>NUCLEOTIDE SEQUENCE [LARGE SCALE GENOMIC DNA]</scope>
    <source>
        <strain evidence="14">PB2801</strain>
    </source>
</reference>
<dbReference type="InterPro" id="IPR035500">
    <property type="entry name" value="NHR-like_dom_sf"/>
</dbReference>
<feature type="domain" description="Nuclear receptor" evidence="11">
    <location>
        <begin position="7"/>
        <end position="84"/>
    </location>
</feature>
<dbReference type="EMBL" id="GL379833">
    <property type="protein sequence ID" value="EGT51385.1"/>
    <property type="molecule type" value="Genomic_DNA"/>
</dbReference>
<organism evidence="14">
    <name type="scientific">Caenorhabditis brenneri</name>
    <name type="common">Nematode worm</name>
    <dbReference type="NCBI Taxonomy" id="135651"/>
    <lineage>
        <taxon>Eukaryota</taxon>
        <taxon>Metazoa</taxon>
        <taxon>Ecdysozoa</taxon>
        <taxon>Nematoda</taxon>
        <taxon>Chromadorea</taxon>
        <taxon>Rhabditida</taxon>
        <taxon>Rhabditina</taxon>
        <taxon>Rhabditomorpha</taxon>
        <taxon>Rhabditoidea</taxon>
        <taxon>Rhabditidae</taxon>
        <taxon>Peloderinae</taxon>
        <taxon>Caenorhabditis</taxon>
    </lineage>
</organism>
<evidence type="ECO:0000256" key="8">
    <source>
        <dbReference type="ARBA" id="ARBA00023163"/>
    </source>
</evidence>
<evidence type="ECO:0000256" key="9">
    <source>
        <dbReference type="ARBA" id="ARBA00023170"/>
    </source>
</evidence>
<evidence type="ECO:0000259" key="11">
    <source>
        <dbReference type="PROSITE" id="PS51030"/>
    </source>
</evidence>
<keyword evidence="3" id="KW-0479">Metal-binding</keyword>
<evidence type="ECO:0000259" key="12">
    <source>
        <dbReference type="PROSITE" id="PS51843"/>
    </source>
</evidence>
<keyword evidence="4" id="KW-0863">Zinc-finger</keyword>
<keyword evidence="6" id="KW-0805">Transcription regulation</keyword>
<evidence type="ECO:0000256" key="1">
    <source>
        <dbReference type="ARBA" id="ARBA00004123"/>
    </source>
</evidence>
<dbReference type="SUPFAM" id="SSF57716">
    <property type="entry name" value="Glucocorticoid receptor-like (DNA-binding domain)"/>
    <property type="match status" value="1"/>
</dbReference>
<dbReference type="InterPro" id="IPR001628">
    <property type="entry name" value="Znf_hrmn_rcpt"/>
</dbReference>
<evidence type="ECO:0000256" key="10">
    <source>
        <dbReference type="ARBA" id="ARBA00023242"/>
    </source>
</evidence>
<proteinExistence type="inferred from homology"/>
<dbReference type="InterPro" id="IPR013088">
    <property type="entry name" value="Znf_NHR/GATA"/>
</dbReference>
<dbReference type="InterPro" id="IPR049636">
    <property type="entry name" value="HNF4-like_DBD"/>
</dbReference>
<dbReference type="CDD" id="cd06960">
    <property type="entry name" value="NR_DBD_HNF4A"/>
    <property type="match status" value="1"/>
</dbReference>
<name>G0N361_CAEBE</name>
<evidence type="ECO:0000313" key="13">
    <source>
        <dbReference type="EMBL" id="EGT51385.1"/>
    </source>
</evidence>
<sequence>MTIEYQNPKCLVCGNNGNGLHYGVQTCRACAMFYRRSLTQKTEYQCKKLSKFCDIHVAEHRLMCKSCRLKKCQEAGMSSEKKFPQSEKSEKLGSDPQVARNRYGDRVIYDVIDPDTGVISRLIDVAPIIKRSRLIIEDYRPLPDTVSHLNPLEKSTFALQKLRSGQNPAPEIIYSLPFRDYFYLWEQNMRWCAEWLMYMDEFRELPKHERLEIFKLVWALWRRVERKTISAKIFGKRCLDEKILLLSNDVAGIVGNFQMDVSEILSDHKGITSMFGDEINQYYQDLVKPFLKLNLTDTEVTFILCQLVWNYASRRLQGQTEAAGEKFLEKISNNLNDYYRSIDREIIGNYAGRLANIMKIVNNVLTLQLKQEKLMDMVFLFDMFNFKFSDPAFFSV</sequence>
<keyword evidence="9" id="KW-0675">Receptor</keyword>
<keyword evidence="14" id="KW-1185">Reference proteome</keyword>
<dbReference type="PRINTS" id="PR00047">
    <property type="entry name" value="STROIDFINGER"/>
</dbReference>
<evidence type="ECO:0000256" key="2">
    <source>
        <dbReference type="ARBA" id="ARBA00005993"/>
    </source>
</evidence>
<dbReference type="PROSITE" id="PS51843">
    <property type="entry name" value="NR_LBD"/>
    <property type="match status" value="1"/>
</dbReference>
<keyword evidence="7" id="KW-0238">DNA-binding</keyword>
<feature type="domain" description="NR LBD" evidence="12">
    <location>
        <begin position="141"/>
        <end position="396"/>
    </location>
</feature>
<dbReference type="SMART" id="SM00399">
    <property type="entry name" value="ZnF_C4"/>
    <property type="match status" value="1"/>
</dbReference>
<dbReference type="Gene3D" id="1.10.565.10">
    <property type="entry name" value="Retinoid X Receptor"/>
    <property type="match status" value="1"/>
</dbReference>
<evidence type="ECO:0000256" key="3">
    <source>
        <dbReference type="ARBA" id="ARBA00022723"/>
    </source>
</evidence>
<comment type="similarity">
    <text evidence="2">Belongs to the nuclear hormone receptor family.</text>
</comment>
<dbReference type="HOGENOM" id="CLU_007368_7_0_1"/>
<evidence type="ECO:0000256" key="7">
    <source>
        <dbReference type="ARBA" id="ARBA00023125"/>
    </source>
</evidence>
<dbReference type="InterPro" id="IPR000536">
    <property type="entry name" value="Nucl_hrmn_rcpt_lig-bd"/>
</dbReference>
<dbReference type="GO" id="GO:0008270">
    <property type="term" value="F:zinc ion binding"/>
    <property type="evidence" value="ECO:0007669"/>
    <property type="project" value="UniProtKB-KW"/>
</dbReference>
<dbReference type="InterPro" id="IPR051152">
    <property type="entry name" value="C.elegans_Orphan_NR"/>
</dbReference>
<evidence type="ECO:0000256" key="5">
    <source>
        <dbReference type="ARBA" id="ARBA00022833"/>
    </source>
</evidence>
<dbReference type="InParanoid" id="G0N361"/>
<dbReference type="OMA" id="VWALWRR"/>
<dbReference type="PANTHER" id="PTHR45680">
    <property type="entry name" value="NUCLEAR HORMONE RECEPTOR FAMILY"/>
    <property type="match status" value="1"/>
</dbReference>
<dbReference type="GO" id="GO:0005634">
    <property type="term" value="C:nucleus"/>
    <property type="evidence" value="ECO:0007669"/>
    <property type="project" value="UniProtKB-SubCell"/>
</dbReference>
<dbReference type="STRING" id="135651.G0N361"/>